<dbReference type="AlphaFoldDB" id="A0A726Y2D4"/>
<sequence length="337" mass="37132">MDLEITGAETPEELEALLDKIGDIEVSDDEQTGTPLPDKPDNHQPEVQTGDTVVPTPGTETDEGTGARDDQEPEKGGILTRDGKHIIPYDVLEAERADKQRLAQQSLTLQQQLEEYKRRNDLLTSQINQAGMTPEPLPENLRITDEQIARVRDAYPDLAELMSTMVRKYDYLQSRIQENPQDLSASSPDISPVLEAMEAVPDLKAWQHSDPDRFSLAVHLDEKLQSDPDWKDKPLTERFTEVARRTRAAYGERDSQTDTGDDPVTPDPRILNAAAQKEAAARNEVQLPESPSDIGAGAPESGDVVARAASASPEELARMMAGMSDAEIDALMERSGL</sequence>
<evidence type="ECO:0000256" key="1">
    <source>
        <dbReference type="SAM" id="Coils"/>
    </source>
</evidence>
<feature type="region of interest" description="Disordered" evidence="2">
    <location>
        <begin position="243"/>
        <end position="310"/>
    </location>
</feature>
<evidence type="ECO:0000256" key="2">
    <source>
        <dbReference type="SAM" id="MobiDB-lite"/>
    </source>
</evidence>
<evidence type="ECO:0000313" key="3">
    <source>
        <dbReference type="EMBL" id="HAE1795874.1"/>
    </source>
</evidence>
<dbReference type="EMBL" id="DAARBX010000033">
    <property type="protein sequence ID" value="HAE1795874.1"/>
    <property type="molecule type" value="Genomic_DNA"/>
</dbReference>
<keyword evidence="1" id="KW-0175">Coiled coil</keyword>
<accession>A0A726Y2D4</accession>
<reference evidence="3" key="1">
    <citation type="journal article" date="2018" name="Genome Biol.">
        <title>SKESA: strategic k-mer extension for scrupulous assemblies.</title>
        <authorList>
            <person name="Souvorov A."/>
            <person name="Agarwala R."/>
            <person name="Lipman D.J."/>
        </authorList>
    </citation>
    <scope>NUCLEOTIDE SEQUENCE</scope>
    <source>
        <strain evidence="3">BCW_2640</strain>
    </source>
</reference>
<reference evidence="3" key="2">
    <citation type="submission" date="2018-07" db="EMBL/GenBank/DDBJ databases">
        <authorList>
            <consortium name="NCBI Pathogen Detection Project"/>
        </authorList>
    </citation>
    <scope>NUCLEOTIDE SEQUENCE</scope>
    <source>
        <strain evidence="3">BCW_2640</strain>
    </source>
</reference>
<feature type="compositionally biased region" description="Basic and acidic residues" evidence="2">
    <location>
        <begin position="65"/>
        <end position="82"/>
    </location>
</feature>
<organism evidence="3">
    <name type="scientific">Salmonella enterica subsp. enterica serovar Ank</name>
    <dbReference type="NCBI Taxonomy" id="1173578"/>
    <lineage>
        <taxon>Bacteria</taxon>
        <taxon>Pseudomonadati</taxon>
        <taxon>Pseudomonadota</taxon>
        <taxon>Gammaproteobacteria</taxon>
        <taxon>Enterobacterales</taxon>
        <taxon>Enterobacteriaceae</taxon>
        <taxon>Salmonella</taxon>
    </lineage>
</organism>
<gene>
    <name evidence="3" type="ORF">G3V02_004684</name>
</gene>
<feature type="coiled-coil region" evidence="1">
    <location>
        <begin position="92"/>
        <end position="133"/>
    </location>
</feature>
<name>A0A726Y2D4_SALET</name>
<proteinExistence type="predicted"/>
<feature type="region of interest" description="Disordered" evidence="2">
    <location>
        <begin position="21"/>
        <end position="82"/>
    </location>
</feature>
<comment type="caution">
    <text evidence="3">The sequence shown here is derived from an EMBL/GenBank/DDBJ whole genome shotgun (WGS) entry which is preliminary data.</text>
</comment>
<feature type="compositionally biased region" description="Basic and acidic residues" evidence="2">
    <location>
        <begin position="243"/>
        <end position="256"/>
    </location>
</feature>
<protein>
    <submittedName>
        <fullName evidence="3">Uncharacterized protein</fullName>
    </submittedName>
</protein>